<feature type="repeat" description="PPR" evidence="4">
    <location>
        <begin position="9"/>
        <end position="43"/>
    </location>
</feature>
<dbReference type="Gramene" id="TraesCS6B02G127556.1">
    <property type="protein sequence ID" value="TraesCS6B02G127556.1.cds1"/>
    <property type="gene ID" value="TraesCS6B02G127556"/>
</dbReference>
<sequence>MVHNGVQPHVRIYNTLIHGFLTSGQLKEAFRLLKVMRSRGSMPNVVTCSSVMDYLCKHGRIKEAKEIFYSMAVNGQKRDTISYSIMLHGYAIEGSLDTN</sequence>
<proteinExistence type="inferred from homology"/>
<dbReference type="AlphaFoldDB" id="A0A3B6PHW5"/>
<dbReference type="NCBIfam" id="TIGR00756">
    <property type="entry name" value="PPR"/>
    <property type="match status" value="2"/>
</dbReference>
<evidence type="ECO:0000313" key="5">
    <source>
        <dbReference type="EnsemblPlants" id="TraesCS6B02G127556.1.cds1"/>
    </source>
</evidence>
<dbReference type="STRING" id="4565.A0A3B6PHW5"/>
<organism evidence="5">
    <name type="scientific">Triticum aestivum</name>
    <name type="common">Wheat</name>
    <dbReference type="NCBI Taxonomy" id="4565"/>
    <lineage>
        <taxon>Eukaryota</taxon>
        <taxon>Viridiplantae</taxon>
        <taxon>Streptophyta</taxon>
        <taxon>Embryophyta</taxon>
        <taxon>Tracheophyta</taxon>
        <taxon>Spermatophyta</taxon>
        <taxon>Magnoliopsida</taxon>
        <taxon>Liliopsida</taxon>
        <taxon>Poales</taxon>
        <taxon>Poaceae</taxon>
        <taxon>BOP clade</taxon>
        <taxon>Pooideae</taxon>
        <taxon>Triticodae</taxon>
        <taxon>Triticeae</taxon>
        <taxon>Triticinae</taxon>
        <taxon>Triticum</taxon>
    </lineage>
</organism>
<dbReference type="Gene3D" id="1.25.40.10">
    <property type="entry name" value="Tetratricopeptide repeat domain"/>
    <property type="match status" value="1"/>
</dbReference>
<dbReference type="Gramene" id="TraesCS6B03G0316900.1">
    <property type="protein sequence ID" value="TraesCS6B03G0316900.1.CDS1"/>
    <property type="gene ID" value="TraesCS6B03G0316900"/>
</dbReference>
<evidence type="ECO:0000256" key="3">
    <source>
        <dbReference type="ARBA" id="ARBA00022946"/>
    </source>
</evidence>
<dbReference type="InterPro" id="IPR011990">
    <property type="entry name" value="TPR-like_helical_dom_sf"/>
</dbReference>
<dbReference type="InterPro" id="IPR050872">
    <property type="entry name" value="PPR_P_subfamily"/>
</dbReference>
<reference evidence="5" key="1">
    <citation type="submission" date="2018-08" db="EMBL/GenBank/DDBJ databases">
        <authorList>
            <person name="Rossello M."/>
        </authorList>
    </citation>
    <scope>NUCLEOTIDE SEQUENCE [LARGE SCALE GENOMIC DNA]</scope>
    <source>
        <strain evidence="5">cv. Chinese Spring</strain>
    </source>
</reference>
<dbReference type="PANTHER" id="PTHR46128">
    <property type="entry name" value="MITOCHONDRIAL GROUP I INTRON SPLICING FACTOR CCM1"/>
    <property type="match status" value="1"/>
</dbReference>
<dbReference type="Gramene" id="TraesCLE_scaffold_120619_01G000200.1">
    <property type="protein sequence ID" value="TraesCLE_scaffold_120619_01G000200.1"/>
    <property type="gene ID" value="TraesCLE_scaffold_120619_01G000200"/>
</dbReference>
<dbReference type="Proteomes" id="UP000019116">
    <property type="component" value="Chromosome 6B"/>
</dbReference>
<dbReference type="PANTHER" id="PTHR46128:SF358">
    <property type="entry name" value="TETRATRICOPEPTIDE REPEAT (TPR)-LIKE SUPERFAMILY PROTEIN"/>
    <property type="match status" value="1"/>
</dbReference>
<dbReference type="Pfam" id="PF13041">
    <property type="entry name" value="PPR_2"/>
    <property type="match status" value="1"/>
</dbReference>
<dbReference type="OrthoDB" id="822380at2759"/>
<dbReference type="InterPro" id="IPR002885">
    <property type="entry name" value="PPR_rpt"/>
</dbReference>
<reference evidence="5" key="2">
    <citation type="submission" date="2018-10" db="UniProtKB">
        <authorList>
            <consortium name="EnsemblPlants"/>
        </authorList>
    </citation>
    <scope>IDENTIFICATION</scope>
</reference>
<dbReference type="Pfam" id="PF12854">
    <property type="entry name" value="PPR_1"/>
    <property type="match status" value="1"/>
</dbReference>
<dbReference type="PROSITE" id="PS51375">
    <property type="entry name" value="PPR"/>
    <property type="match status" value="2"/>
</dbReference>
<feature type="repeat" description="PPR" evidence="4">
    <location>
        <begin position="44"/>
        <end position="78"/>
    </location>
</feature>
<evidence type="ECO:0000256" key="2">
    <source>
        <dbReference type="ARBA" id="ARBA00022737"/>
    </source>
</evidence>
<dbReference type="Gramene" id="TraesWEE_scaffold_061457_01G000400.1">
    <property type="protein sequence ID" value="TraesWEE_scaffold_061457_01G000400.1"/>
    <property type="gene ID" value="TraesWEE_scaffold_061457_01G000400"/>
</dbReference>
<protein>
    <recommendedName>
        <fullName evidence="7">Pentacotripeptide-repeat region of PRORP domain-containing protein</fullName>
    </recommendedName>
</protein>
<dbReference type="SMR" id="A0A3B6PHW5"/>
<evidence type="ECO:0000313" key="6">
    <source>
        <dbReference type="Proteomes" id="UP000019116"/>
    </source>
</evidence>
<keyword evidence="6" id="KW-1185">Reference proteome</keyword>
<evidence type="ECO:0008006" key="7">
    <source>
        <dbReference type="Google" id="ProtNLM"/>
    </source>
</evidence>
<dbReference type="EnsemblPlants" id="TraesCS6B02G127556.1">
    <property type="protein sequence ID" value="TraesCS6B02G127556.1.cds1"/>
    <property type="gene ID" value="TraesCS6B02G127556"/>
</dbReference>
<keyword evidence="3" id="KW-0809">Transit peptide</keyword>
<evidence type="ECO:0000256" key="1">
    <source>
        <dbReference type="ARBA" id="ARBA00007626"/>
    </source>
</evidence>
<evidence type="ECO:0000256" key="4">
    <source>
        <dbReference type="PROSITE-ProRule" id="PRU00708"/>
    </source>
</evidence>
<accession>A0A3B6PHW5</accession>
<name>A0A3B6PHW5_WHEAT</name>
<comment type="similarity">
    <text evidence="1">Belongs to the PPR family. P subfamily.</text>
</comment>
<keyword evidence="2" id="KW-0677">Repeat</keyword>